<dbReference type="Proteomes" id="UP001457282">
    <property type="component" value="Unassembled WGS sequence"/>
</dbReference>
<sequence length="91" mass="10003">MALLLTAMPNQACARSTIAAFDPLSCHQPHRLPSMCLSLPLLLIFPANHREARAGVSSPRADLEIDLSCRSLRRFSVPPNEWICYASLISA</sequence>
<reference evidence="1 2" key="1">
    <citation type="journal article" date="2023" name="G3 (Bethesda)">
        <title>A chromosome-length genome assembly and annotation of blackberry (Rubus argutus, cv. 'Hillquist').</title>
        <authorList>
            <person name="Bruna T."/>
            <person name="Aryal R."/>
            <person name="Dudchenko O."/>
            <person name="Sargent D.J."/>
            <person name="Mead D."/>
            <person name="Buti M."/>
            <person name="Cavallini A."/>
            <person name="Hytonen T."/>
            <person name="Andres J."/>
            <person name="Pham M."/>
            <person name="Weisz D."/>
            <person name="Mascagni F."/>
            <person name="Usai G."/>
            <person name="Natali L."/>
            <person name="Bassil N."/>
            <person name="Fernandez G.E."/>
            <person name="Lomsadze A."/>
            <person name="Armour M."/>
            <person name="Olukolu B."/>
            <person name="Poorten T."/>
            <person name="Britton C."/>
            <person name="Davik J."/>
            <person name="Ashrafi H."/>
            <person name="Aiden E.L."/>
            <person name="Borodovsky M."/>
            <person name="Worthington M."/>
        </authorList>
    </citation>
    <scope>NUCLEOTIDE SEQUENCE [LARGE SCALE GENOMIC DNA]</scope>
    <source>
        <strain evidence="1">PI 553951</strain>
    </source>
</reference>
<proteinExistence type="predicted"/>
<comment type="caution">
    <text evidence="1">The sequence shown here is derived from an EMBL/GenBank/DDBJ whole genome shotgun (WGS) entry which is preliminary data.</text>
</comment>
<dbReference type="AlphaFoldDB" id="A0AAW1X7V4"/>
<accession>A0AAW1X7V4</accession>
<evidence type="ECO:0000313" key="1">
    <source>
        <dbReference type="EMBL" id="KAK9932098.1"/>
    </source>
</evidence>
<protein>
    <submittedName>
        <fullName evidence="1">Uncharacterized protein</fullName>
    </submittedName>
</protein>
<organism evidence="1 2">
    <name type="scientific">Rubus argutus</name>
    <name type="common">Southern blackberry</name>
    <dbReference type="NCBI Taxonomy" id="59490"/>
    <lineage>
        <taxon>Eukaryota</taxon>
        <taxon>Viridiplantae</taxon>
        <taxon>Streptophyta</taxon>
        <taxon>Embryophyta</taxon>
        <taxon>Tracheophyta</taxon>
        <taxon>Spermatophyta</taxon>
        <taxon>Magnoliopsida</taxon>
        <taxon>eudicotyledons</taxon>
        <taxon>Gunneridae</taxon>
        <taxon>Pentapetalae</taxon>
        <taxon>rosids</taxon>
        <taxon>fabids</taxon>
        <taxon>Rosales</taxon>
        <taxon>Rosaceae</taxon>
        <taxon>Rosoideae</taxon>
        <taxon>Rosoideae incertae sedis</taxon>
        <taxon>Rubus</taxon>
    </lineage>
</organism>
<name>A0AAW1X7V4_RUBAR</name>
<dbReference type="EMBL" id="JBEDUW010000004">
    <property type="protein sequence ID" value="KAK9932098.1"/>
    <property type="molecule type" value="Genomic_DNA"/>
</dbReference>
<keyword evidence="2" id="KW-1185">Reference proteome</keyword>
<evidence type="ECO:0000313" key="2">
    <source>
        <dbReference type="Proteomes" id="UP001457282"/>
    </source>
</evidence>
<gene>
    <name evidence="1" type="ORF">M0R45_019348</name>
</gene>